<dbReference type="AlphaFoldDB" id="A0A6C7EC62"/>
<dbReference type="InterPro" id="IPR011251">
    <property type="entry name" value="Luciferase-like_dom"/>
</dbReference>
<dbReference type="Pfam" id="PF00296">
    <property type="entry name" value="Bac_luciferase"/>
    <property type="match status" value="1"/>
</dbReference>
<dbReference type="GO" id="GO:0016705">
    <property type="term" value="F:oxidoreductase activity, acting on paired donors, with incorporation or reduction of molecular oxygen"/>
    <property type="evidence" value="ECO:0007669"/>
    <property type="project" value="InterPro"/>
</dbReference>
<organism evidence="2 3">
    <name type="scientific">Ilumatobacter coccineus (strain NBRC 103263 / KCTC 29153 / YM16-304)</name>
    <dbReference type="NCBI Taxonomy" id="1313172"/>
    <lineage>
        <taxon>Bacteria</taxon>
        <taxon>Bacillati</taxon>
        <taxon>Actinomycetota</taxon>
        <taxon>Acidimicrobiia</taxon>
        <taxon>Acidimicrobiales</taxon>
        <taxon>Ilumatobacteraceae</taxon>
        <taxon>Ilumatobacter</taxon>
    </lineage>
</organism>
<dbReference type="CDD" id="cd01097">
    <property type="entry name" value="Tetrahydromethanopterin_reductase"/>
    <property type="match status" value="1"/>
</dbReference>
<protein>
    <submittedName>
        <fullName evidence="2">Putative oxidoreductase</fullName>
    </submittedName>
</protein>
<name>A0A6C7EC62_ILUCY</name>
<dbReference type="KEGG" id="aym:YM304_32780"/>
<sequence>MMRRVWTDDHIDADYPVHGARFRSMRALPQPVGHLPIWIGGHAGVAIDRAIRVGDGWHGAFLTPDETRTRVATLRSARPESDFTISMRTRWDPLVDDRDEIVAELEQYLDIGVDHFVAEPSQRTLDGYLQSVEALAELFRCAGVEMAT</sequence>
<keyword evidence="3" id="KW-1185">Reference proteome</keyword>
<gene>
    <name evidence="2" type="ORF">YM304_32780</name>
</gene>
<dbReference type="Proteomes" id="UP000011863">
    <property type="component" value="Chromosome"/>
</dbReference>
<accession>A0A6C7EC62</accession>
<proteinExistence type="predicted"/>
<dbReference type="SUPFAM" id="SSF51679">
    <property type="entry name" value="Bacterial luciferase-like"/>
    <property type="match status" value="1"/>
</dbReference>
<dbReference type="Gene3D" id="3.20.20.30">
    <property type="entry name" value="Luciferase-like domain"/>
    <property type="match status" value="1"/>
</dbReference>
<evidence type="ECO:0000313" key="3">
    <source>
        <dbReference type="Proteomes" id="UP000011863"/>
    </source>
</evidence>
<dbReference type="EMBL" id="AP012057">
    <property type="protein sequence ID" value="BAN03592.1"/>
    <property type="molecule type" value="Genomic_DNA"/>
</dbReference>
<evidence type="ECO:0000259" key="1">
    <source>
        <dbReference type="Pfam" id="PF00296"/>
    </source>
</evidence>
<evidence type="ECO:0000313" key="2">
    <source>
        <dbReference type="EMBL" id="BAN03592.1"/>
    </source>
</evidence>
<reference evidence="2 3" key="1">
    <citation type="journal article" date="2013" name="Int. J. Syst. Evol. Microbiol.">
        <title>Ilumatobacter nonamiense sp. nov. and Ilumatobacter coccineum sp. nov., isolated from seashore sand.</title>
        <authorList>
            <person name="Matsumoto A."/>
            <person name="Kasai H."/>
            <person name="Matsuo Y."/>
            <person name="Shizuri Y."/>
            <person name="Ichikawa N."/>
            <person name="Fujita N."/>
            <person name="Omura S."/>
            <person name="Takahashi Y."/>
        </authorList>
    </citation>
    <scope>NUCLEOTIDE SEQUENCE [LARGE SCALE GENOMIC DNA]</scope>
    <source>
        <strain evidence="3">NBRC 103263 / KCTC 29153 / YM16-304</strain>
    </source>
</reference>
<dbReference type="InterPro" id="IPR036661">
    <property type="entry name" value="Luciferase-like_sf"/>
</dbReference>
<feature type="domain" description="Luciferase-like" evidence="1">
    <location>
        <begin position="2"/>
        <end position="118"/>
    </location>
</feature>